<name>A0A3A3G6S9_9BURK</name>
<accession>A0A3A3G6S9</accession>
<feature type="transmembrane region" description="Helical" evidence="9">
    <location>
        <begin position="211"/>
        <end position="235"/>
    </location>
</feature>
<dbReference type="SUPFAM" id="SSF52540">
    <property type="entry name" value="P-loop containing nucleoside triphosphate hydrolases"/>
    <property type="match status" value="1"/>
</dbReference>
<evidence type="ECO:0000256" key="3">
    <source>
        <dbReference type="ARBA" id="ARBA00022475"/>
    </source>
</evidence>
<keyword evidence="3" id="KW-1003">Cell membrane</keyword>
<sequence>MIPNLRHPRTYVSLLCLSLLILVPLGFNSPFVYHLFVLICIYGALSTAWNLVGGFAGQLSLGHAVFYGAGSYAAVLLTIHYGVSPWIGMFAGAAVSAVLALLMSYPTMRLRGPFFALVTIAVLEVVKLLVIHQGSWTGGSAGLSVPLNIGFKWMIFREKTSYLLVAFGFLMMTLWVSWYIRQSRLGFYLLAVREREDAAQAVGVNTVRVKILIAVLSGVLTSLVGTFHAMYLTFIEPSAAFSLDLSIQIAMFSLIGGLGSIGGPLAGTVLVLPIAELARGWLSSLGSGTHGFIYGVILVVVVLTMPKGIVGQFGLRIRNRVDRLPYLGPRREHKVAVQAHKVQRPPVGQPILQAANLNKRFGGLKATDDVSLTLHSGEILGVIGPNGAGKTTVFNQLSGFIRPDSGTVQIMDNQGNWVQPGSPNEFARAGVGRTFQIAQPFSGLSVLENIMLGAFLHTRNRLEAEQIAREVAEITELTLLLDTEAKNMTVGGLKRLEVARALATRPKILLLDEVMAGLNPSDVDKAILMVRKIRDSGVSVLLIEHLMQATMALSDRVLVINTGQVLTSGLPEEVVKNTEVIQAYLGKGYEHAQRA</sequence>
<dbReference type="InterPro" id="IPR032823">
    <property type="entry name" value="BCA_ABC_TP_C"/>
</dbReference>
<feature type="transmembrane region" description="Helical" evidence="9">
    <location>
        <begin position="12"/>
        <end position="27"/>
    </location>
</feature>
<dbReference type="GO" id="GO:0042941">
    <property type="term" value="P:D-alanine transmembrane transport"/>
    <property type="evidence" value="ECO:0007669"/>
    <property type="project" value="TreeGrafter"/>
</dbReference>
<keyword evidence="4 9" id="KW-0812">Transmembrane</keyword>
<proteinExistence type="predicted"/>
<dbReference type="Proteomes" id="UP000266327">
    <property type="component" value="Unassembled WGS sequence"/>
</dbReference>
<evidence type="ECO:0000256" key="2">
    <source>
        <dbReference type="ARBA" id="ARBA00022448"/>
    </source>
</evidence>
<dbReference type="GO" id="GO:0005886">
    <property type="term" value="C:plasma membrane"/>
    <property type="evidence" value="ECO:0007669"/>
    <property type="project" value="UniProtKB-SubCell"/>
</dbReference>
<keyword evidence="2" id="KW-0813">Transport</keyword>
<dbReference type="InterPro" id="IPR003593">
    <property type="entry name" value="AAA+_ATPase"/>
</dbReference>
<dbReference type="SMART" id="SM00382">
    <property type="entry name" value="AAA"/>
    <property type="match status" value="1"/>
</dbReference>
<dbReference type="CDD" id="cd03219">
    <property type="entry name" value="ABC_Mj1267_LivG_branched"/>
    <property type="match status" value="1"/>
</dbReference>
<evidence type="ECO:0000313" key="11">
    <source>
        <dbReference type="EMBL" id="RJG03651.1"/>
    </source>
</evidence>
<evidence type="ECO:0000256" key="7">
    <source>
        <dbReference type="ARBA" id="ARBA00022989"/>
    </source>
</evidence>
<dbReference type="Pfam" id="PF12399">
    <property type="entry name" value="BCA_ABC_TP_C"/>
    <property type="match status" value="1"/>
</dbReference>
<dbReference type="CDD" id="cd06581">
    <property type="entry name" value="TM_PBP1_LivM_like"/>
    <property type="match status" value="1"/>
</dbReference>
<feature type="transmembrane region" description="Helical" evidence="9">
    <location>
        <begin position="162"/>
        <end position="180"/>
    </location>
</feature>
<evidence type="ECO:0000256" key="9">
    <source>
        <dbReference type="SAM" id="Phobius"/>
    </source>
</evidence>
<evidence type="ECO:0000259" key="10">
    <source>
        <dbReference type="PROSITE" id="PS50893"/>
    </source>
</evidence>
<dbReference type="InterPro" id="IPR001851">
    <property type="entry name" value="ABC_transp_permease"/>
</dbReference>
<dbReference type="PANTHER" id="PTHR45772">
    <property type="entry name" value="CONSERVED COMPONENT OF ABC TRANSPORTER FOR NATURAL AMINO ACIDS-RELATED"/>
    <property type="match status" value="1"/>
</dbReference>
<dbReference type="GO" id="GO:0015188">
    <property type="term" value="F:L-isoleucine transmembrane transporter activity"/>
    <property type="evidence" value="ECO:0007669"/>
    <property type="project" value="TreeGrafter"/>
</dbReference>
<dbReference type="GO" id="GO:0005304">
    <property type="term" value="F:L-valine transmembrane transporter activity"/>
    <property type="evidence" value="ECO:0007669"/>
    <property type="project" value="TreeGrafter"/>
</dbReference>
<dbReference type="Pfam" id="PF00005">
    <property type="entry name" value="ABC_tran"/>
    <property type="match status" value="1"/>
</dbReference>
<dbReference type="AlphaFoldDB" id="A0A3A3G6S9"/>
<dbReference type="GO" id="GO:1903806">
    <property type="term" value="P:L-isoleucine import across plasma membrane"/>
    <property type="evidence" value="ECO:0007669"/>
    <property type="project" value="TreeGrafter"/>
</dbReference>
<dbReference type="GO" id="GO:1903805">
    <property type="term" value="P:L-valine import across plasma membrane"/>
    <property type="evidence" value="ECO:0007669"/>
    <property type="project" value="TreeGrafter"/>
</dbReference>
<dbReference type="GO" id="GO:0015808">
    <property type="term" value="P:L-alanine transport"/>
    <property type="evidence" value="ECO:0007669"/>
    <property type="project" value="TreeGrafter"/>
</dbReference>
<feature type="transmembrane region" description="Helical" evidence="9">
    <location>
        <begin position="64"/>
        <end position="81"/>
    </location>
</feature>
<dbReference type="InterPro" id="IPR027417">
    <property type="entry name" value="P-loop_NTPase"/>
</dbReference>
<dbReference type="GO" id="GO:0005524">
    <property type="term" value="F:ATP binding"/>
    <property type="evidence" value="ECO:0007669"/>
    <property type="project" value="UniProtKB-KW"/>
</dbReference>
<dbReference type="InterPro" id="IPR003439">
    <property type="entry name" value="ABC_transporter-like_ATP-bd"/>
</dbReference>
<evidence type="ECO:0000256" key="1">
    <source>
        <dbReference type="ARBA" id="ARBA00004651"/>
    </source>
</evidence>
<organism evidence="11 12">
    <name type="scientific">Noviherbaspirillum sedimenti</name>
    <dbReference type="NCBI Taxonomy" id="2320865"/>
    <lineage>
        <taxon>Bacteria</taxon>
        <taxon>Pseudomonadati</taxon>
        <taxon>Pseudomonadota</taxon>
        <taxon>Betaproteobacteria</taxon>
        <taxon>Burkholderiales</taxon>
        <taxon>Oxalobacteraceae</taxon>
        <taxon>Noviherbaspirillum</taxon>
    </lineage>
</organism>
<feature type="transmembrane region" description="Helical" evidence="9">
    <location>
        <begin position="112"/>
        <end position="130"/>
    </location>
</feature>
<comment type="subcellular location">
    <subcellularLocation>
        <location evidence="1">Cell membrane</location>
        <topology evidence="1">Multi-pass membrane protein</topology>
    </subcellularLocation>
</comment>
<feature type="transmembrane region" description="Helical" evidence="9">
    <location>
        <begin position="247"/>
        <end position="272"/>
    </location>
</feature>
<dbReference type="OrthoDB" id="9814461at2"/>
<evidence type="ECO:0000256" key="6">
    <source>
        <dbReference type="ARBA" id="ARBA00022840"/>
    </source>
</evidence>
<dbReference type="InterPro" id="IPR043428">
    <property type="entry name" value="LivM-like"/>
</dbReference>
<dbReference type="EMBL" id="QYUQ01000002">
    <property type="protein sequence ID" value="RJG03651.1"/>
    <property type="molecule type" value="Genomic_DNA"/>
</dbReference>
<comment type="caution">
    <text evidence="11">The sequence shown here is derived from an EMBL/GenBank/DDBJ whole genome shotgun (WGS) entry which is preliminary data.</text>
</comment>
<keyword evidence="6 11" id="KW-0067">ATP-binding</keyword>
<keyword evidence="12" id="KW-1185">Reference proteome</keyword>
<gene>
    <name evidence="11" type="ORF">D3878_20340</name>
</gene>
<keyword evidence="5" id="KW-0547">Nucleotide-binding</keyword>
<keyword evidence="7 9" id="KW-1133">Transmembrane helix</keyword>
<evidence type="ECO:0000256" key="8">
    <source>
        <dbReference type="ARBA" id="ARBA00023136"/>
    </source>
</evidence>
<feature type="domain" description="ABC transporter" evidence="10">
    <location>
        <begin position="352"/>
        <end position="587"/>
    </location>
</feature>
<feature type="transmembrane region" description="Helical" evidence="9">
    <location>
        <begin position="87"/>
        <end position="105"/>
    </location>
</feature>
<feature type="transmembrane region" description="Helical" evidence="9">
    <location>
        <begin position="292"/>
        <end position="310"/>
    </location>
</feature>
<evidence type="ECO:0000313" key="12">
    <source>
        <dbReference type="Proteomes" id="UP000266327"/>
    </source>
</evidence>
<dbReference type="PROSITE" id="PS50893">
    <property type="entry name" value="ABC_TRANSPORTER_2"/>
    <property type="match status" value="1"/>
</dbReference>
<keyword evidence="8 9" id="KW-0472">Membrane</keyword>
<protein>
    <submittedName>
        <fullName evidence="11">ATP-binding cassette domain-containing protein</fullName>
    </submittedName>
</protein>
<evidence type="ECO:0000256" key="4">
    <source>
        <dbReference type="ARBA" id="ARBA00022692"/>
    </source>
</evidence>
<reference evidence="12" key="1">
    <citation type="submission" date="2018-09" db="EMBL/GenBank/DDBJ databases">
        <authorList>
            <person name="Zhu H."/>
        </authorList>
    </citation>
    <scope>NUCLEOTIDE SEQUENCE [LARGE SCALE GENOMIC DNA]</scope>
    <source>
        <strain evidence="12">K1S02-23</strain>
    </source>
</reference>
<dbReference type="Pfam" id="PF02653">
    <property type="entry name" value="BPD_transp_2"/>
    <property type="match status" value="1"/>
</dbReference>
<dbReference type="PANTHER" id="PTHR45772:SF7">
    <property type="entry name" value="AMINO ACID ABC TRANSPORTER ATP-BINDING PROTEIN"/>
    <property type="match status" value="1"/>
</dbReference>
<evidence type="ECO:0000256" key="5">
    <source>
        <dbReference type="ARBA" id="ARBA00022741"/>
    </source>
</evidence>
<dbReference type="Gene3D" id="3.40.50.300">
    <property type="entry name" value="P-loop containing nucleotide triphosphate hydrolases"/>
    <property type="match status" value="1"/>
</dbReference>
<dbReference type="GO" id="GO:0016887">
    <property type="term" value="F:ATP hydrolysis activity"/>
    <property type="evidence" value="ECO:0007669"/>
    <property type="project" value="InterPro"/>
</dbReference>
<feature type="transmembrane region" description="Helical" evidence="9">
    <location>
        <begin position="33"/>
        <end position="52"/>
    </location>
</feature>
<dbReference type="GO" id="GO:0015192">
    <property type="term" value="F:L-phenylalanine transmembrane transporter activity"/>
    <property type="evidence" value="ECO:0007669"/>
    <property type="project" value="TreeGrafter"/>
</dbReference>
<dbReference type="InterPro" id="IPR051120">
    <property type="entry name" value="ABC_AA/LPS_Transport"/>
</dbReference>
<dbReference type="RefSeq" id="WP_119787140.1">
    <property type="nucleotide sequence ID" value="NZ_QYUQ01000002.1"/>
</dbReference>